<dbReference type="GO" id="GO:0005840">
    <property type="term" value="C:ribosome"/>
    <property type="evidence" value="ECO:0007669"/>
    <property type="project" value="UniProtKB-KW"/>
</dbReference>
<dbReference type="InterPro" id="IPR022291">
    <property type="entry name" value="Bacteriocin_synth_cyclodeHase"/>
</dbReference>
<dbReference type="NCBIfam" id="TIGR03604">
    <property type="entry name" value="TOMM_cyclo_SagD"/>
    <property type="match status" value="1"/>
</dbReference>
<keyword evidence="2" id="KW-0808">Transferase</keyword>
<organism evidence="2 3">
    <name type="scientific">Kutzneria buriramensis</name>
    <dbReference type="NCBI Taxonomy" id="1045776"/>
    <lineage>
        <taxon>Bacteria</taxon>
        <taxon>Bacillati</taxon>
        <taxon>Actinomycetota</taxon>
        <taxon>Actinomycetes</taxon>
        <taxon>Pseudonocardiales</taxon>
        <taxon>Pseudonocardiaceae</taxon>
        <taxon>Kutzneria</taxon>
    </lineage>
</organism>
<accession>A0A3E0GZ98</accession>
<sequence length="636" mass="70887">MRDELIVLTGAGGILHDRVRAALSRDFAVVDDPAQLRGASAAVSVDGDADADLCKACADTGTRLIPVRTEHRKVIIGPVTTGTDTGCPTCAAYRRRLADPHAAEREALRRHGDVSAPAVCTSMAADVAAGLVLDEVVRGRADRTFRRLDLTDLGVSRHRFLPDPACPDCGGLPADVAEPIVLRSRPKPSPDVHRVRELSTMDNELIDMYVDDAAGVVRPLLLQRDAPLVRVVAPVSSLRGTQSQNGWGRTNDVPSARLTAVLEALERAGGEKPGGRRTVVHGSYRELADRALDPRTLGLYPDDRYGSPDFRFLRYDEDLDCSWVWGHSFGRDEPVLVPERHAYYALHSPEDPRFVYEISNGCAMGGCLEEAILYGLLEVAERDAFLMTWHARMPVPRVDPFSAADRTIPLMVEHLRRRFGYDILLFCTTLEQGVPSFWGMAVDRTPGPDRPRVLCAGGSAIRPEKAVLNLLHELAHLLQLVDTYDGSARERARRMVDDPHEVKIMDDHSLLYCHEAAFDRFDFLLAPRRTHSFADLADRWRWPRHHDLRDDVREMIRRYRDSGLDVVVVDQTTADHRAGGFACVKVIVPGTLPMTFGHANRRLDDLPRLLTVPHRLGYRDRELTVADLNPHPHPFP</sequence>
<comment type="caution">
    <text evidence="2">The sequence shown here is derived from an EMBL/GenBank/DDBJ whole genome shotgun (WGS) entry which is preliminary data.</text>
</comment>
<reference evidence="2 3" key="1">
    <citation type="submission" date="2018-08" db="EMBL/GenBank/DDBJ databases">
        <title>Genomic Encyclopedia of Archaeal and Bacterial Type Strains, Phase II (KMG-II): from individual species to whole genera.</title>
        <authorList>
            <person name="Goeker M."/>
        </authorList>
    </citation>
    <scope>NUCLEOTIDE SEQUENCE [LARGE SCALE GENOMIC DNA]</scope>
    <source>
        <strain evidence="2 3">DSM 45791</strain>
    </source>
</reference>
<keyword evidence="2" id="KW-0687">Ribonucleoprotein</keyword>
<dbReference type="Proteomes" id="UP000256269">
    <property type="component" value="Unassembled WGS sequence"/>
</dbReference>
<name>A0A3E0GZ98_9PSEU</name>
<keyword evidence="2" id="KW-0689">Ribosomal protein</keyword>
<dbReference type="NCBIfam" id="TIGR03882">
    <property type="entry name" value="cyclo_dehyd_2"/>
    <property type="match status" value="1"/>
</dbReference>
<keyword evidence="3" id="KW-1185">Reference proteome</keyword>
<feature type="domain" description="YcaO" evidence="1">
    <location>
        <begin position="246"/>
        <end position="636"/>
    </location>
</feature>
<evidence type="ECO:0000259" key="1">
    <source>
        <dbReference type="PROSITE" id="PS51664"/>
    </source>
</evidence>
<dbReference type="Pfam" id="PF02624">
    <property type="entry name" value="YcaO"/>
    <property type="match status" value="1"/>
</dbReference>
<evidence type="ECO:0000313" key="2">
    <source>
        <dbReference type="EMBL" id="REH35713.1"/>
    </source>
</evidence>
<proteinExistence type="predicted"/>
<protein>
    <submittedName>
        <fullName evidence="2">Ribosomal protein S12 methylthiotransferase accessory factor</fullName>
    </submittedName>
</protein>
<dbReference type="GO" id="GO:0016740">
    <property type="term" value="F:transferase activity"/>
    <property type="evidence" value="ECO:0007669"/>
    <property type="project" value="UniProtKB-KW"/>
</dbReference>
<dbReference type="RefSeq" id="WP_170218004.1">
    <property type="nucleotide sequence ID" value="NZ_CP144375.1"/>
</dbReference>
<dbReference type="InterPro" id="IPR027624">
    <property type="entry name" value="TOMM_cyclo_SagD"/>
</dbReference>
<dbReference type="PANTHER" id="PTHR37809">
    <property type="entry name" value="RIBOSOMAL PROTEIN S12 METHYLTHIOTRANSFERASE ACCESSORY FACTOR YCAO"/>
    <property type="match status" value="1"/>
</dbReference>
<dbReference type="EMBL" id="QUNO01000017">
    <property type="protein sequence ID" value="REH35713.1"/>
    <property type="molecule type" value="Genomic_DNA"/>
</dbReference>
<dbReference type="Gene3D" id="3.40.50.720">
    <property type="entry name" value="NAD(P)-binding Rossmann-like Domain"/>
    <property type="match status" value="1"/>
</dbReference>
<gene>
    <name evidence="2" type="ORF">BCF44_117101</name>
</gene>
<evidence type="ECO:0000313" key="3">
    <source>
        <dbReference type="Proteomes" id="UP000256269"/>
    </source>
</evidence>
<dbReference type="PROSITE" id="PS51664">
    <property type="entry name" value="YCAO"/>
    <property type="match status" value="1"/>
</dbReference>
<dbReference type="Gene3D" id="3.30.160.660">
    <property type="match status" value="1"/>
</dbReference>
<dbReference type="Gene3D" id="3.30.1330.230">
    <property type="match status" value="1"/>
</dbReference>
<dbReference type="PANTHER" id="PTHR37809:SF1">
    <property type="entry name" value="RIBOSOMAL PROTEIN S12 METHYLTHIOTRANSFERASE ACCESSORY FACTOR YCAO"/>
    <property type="match status" value="1"/>
</dbReference>
<dbReference type="Gene3D" id="3.30.40.250">
    <property type="match status" value="1"/>
</dbReference>
<dbReference type="InterPro" id="IPR003776">
    <property type="entry name" value="YcaO-like_dom"/>
</dbReference>
<dbReference type="AlphaFoldDB" id="A0A3E0GZ98"/>